<gene>
    <name evidence="4" type="ORF">B0H17DRAFT_1215474</name>
</gene>
<evidence type="ECO:0000313" key="5">
    <source>
        <dbReference type="Proteomes" id="UP001221757"/>
    </source>
</evidence>
<dbReference type="AlphaFoldDB" id="A0AAD7CJC9"/>
<dbReference type="SUPFAM" id="SSF52540">
    <property type="entry name" value="P-loop containing nucleoside triphosphate hydrolases"/>
    <property type="match status" value="1"/>
</dbReference>
<keyword evidence="3" id="KW-0067">ATP-binding</keyword>
<evidence type="ECO:0000256" key="3">
    <source>
        <dbReference type="ARBA" id="ARBA00022840"/>
    </source>
</evidence>
<dbReference type="Proteomes" id="UP001221757">
    <property type="component" value="Unassembled WGS sequence"/>
</dbReference>
<dbReference type="EMBL" id="JARKIE010000372">
    <property type="protein sequence ID" value="KAJ7648891.1"/>
    <property type="molecule type" value="Genomic_DNA"/>
</dbReference>
<dbReference type="PANTHER" id="PTHR24223">
    <property type="entry name" value="ATP-BINDING CASSETTE SUB-FAMILY C"/>
    <property type="match status" value="1"/>
</dbReference>
<keyword evidence="2" id="KW-0547">Nucleotide-binding</keyword>
<evidence type="ECO:0000256" key="1">
    <source>
        <dbReference type="ARBA" id="ARBA00022737"/>
    </source>
</evidence>
<organism evidence="4 5">
    <name type="scientific">Mycena rosella</name>
    <name type="common">Pink bonnet</name>
    <name type="synonym">Agaricus rosellus</name>
    <dbReference type="NCBI Taxonomy" id="1033263"/>
    <lineage>
        <taxon>Eukaryota</taxon>
        <taxon>Fungi</taxon>
        <taxon>Dikarya</taxon>
        <taxon>Basidiomycota</taxon>
        <taxon>Agaricomycotina</taxon>
        <taxon>Agaricomycetes</taxon>
        <taxon>Agaricomycetidae</taxon>
        <taxon>Agaricales</taxon>
        <taxon>Marasmiineae</taxon>
        <taxon>Mycenaceae</taxon>
        <taxon>Mycena</taxon>
    </lineage>
</organism>
<protein>
    <submittedName>
        <fullName evidence="4">Uncharacterized protein</fullName>
    </submittedName>
</protein>
<dbReference type="InterPro" id="IPR050173">
    <property type="entry name" value="ABC_transporter_C-like"/>
</dbReference>
<evidence type="ECO:0000256" key="2">
    <source>
        <dbReference type="ARBA" id="ARBA00022741"/>
    </source>
</evidence>
<keyword evidence="5" id="KW-1185">Reference proteome</keyword>
<accession>A0AAD7CJC9</accession>
<dbReference type="InterPro" id="IPR027417">
    <property type="entry name" value="P-loop_NTPase"/>
</dbReference>
<dbReference type="Gene3D" id="3.40.50.300">
    <property type="entry name" value="P-loop containing nucleotide triphosphate hydrolases"/>
    <property type="match status" value="1"/>
</dbReference>
<proteinExistence type="predicted"/>
<dbReference type="PANTHER" id="PTHR24223:SF353">
    <property type="entry name" value="ABC TRANSPORTER ATP-BINDING PROTEIN_PERMEASE VMR1-RELATED"/>
    <property type="match status" value="1"/>
</dbReference>
<dbReference type="GO" id="GO:0000329">
    <property type="term" value="C:fungal-type vacuole membrane"/>
    <property type="evidence" value="ECO:0007669"/>
    <property type="project" value="TreeGrafter"/>
</dbReference>
<keyword evidence="1" id="KW-0677">Repeat</keyword>
<comment type="caution">
    <text evidence="4">The sequence shown here is derived from an EMBL/GenBank/DDBJ whole genome shotgun (WGS) entry which is preliminary data.</text>
</comment>
<evidence type="ECO:0000313" key="4">
    <source>
        <dbReference type="EMBL" id="KAJ7648891.1"/>
    </source>
</evidence>
<dbReference type="GO" id="GO:0042626">
    <property type="term" value="F:ATPase-coupled transmembrane transporter activity"/>
    <property type="evidence" value="ECO:0007669"/>
    <property type="project" value="TreeGrafter"/>
</dbReference>
<name>A0AAD7CJC9_MYCRO</name>
<sequence length="72" mass="8312">MSKSPLQGYWRWAWLRNISIKENILFSLPYDEKRYQLTLEVCALVADLEILEDGDEAEIDERGVNLSGGQKP</sequence>
<reference evidence="4" key="1">
    <citation type="submission" date="2023-03" db="EMBL/GenBank/DDBJ databases">
        <title>Massive genome expansion in bonnet fungi (Mycena s.s.) driven by repeated elements and novel gene families across ecological guilds.</title>
        <authorList>
            <consortium name="Lawrence Berkeley National Laboratory"/>
            <person name="Harder C.B."/>
            <person name="Miyauchi S."/>
            <person name="Viragh M."/>
            <person name="Kuo A."/>
            <person name="Thoen E."/>
            <person name="Andreopoulos B."/>
            <person name="Lu D."/>
            <person name="Skrede I."/>
            <person name="Drula E."/>
            <person name="Henrissat B."/>
            <person name="Morin E."/>
            <person name="Kohler A."/>
            <person name="Barry K."/>
            <person name="LaButti K."/>
            <person name="Morin E."/>
            <person name="Salamov A."/>
            <person name="Lipzen A."/>
            <person name="Mereny Z."/>
            <person name="Hegedus B."/>
            <person name="Baldrian P."/>
            <person name="Stursova M."/>
            <person name="Weitz H."/>
            <person name="Taylor A."/>
            <person name="Grigoriev I.V."/>
            <person name="Nagy L.G."/>
            <person name="Martin F."/>
            <person name="Kauserud H."/>
        </authorList>
    </citation>
    <scope>NUCLEOTIDE SEQUENCE</scope>
    <source>
        <strain evidence="4">CBHHK067</strain>
    </source>
</reference>
<dbReference type="GO" id="GO:0005524">
    <property type="term" value="F:ATP binding"/>
    <property type="evidence" value="ECO:0007669"/>
    <property type="project" value="UniProtKB-KW"/>
</dbReference>